<protein>
    <recommendedName>
        <fullName evidence="5">UspA domain-containing protein</fullName>
    </recommendedName>
</protein>
<keyword evidence="3" id="KW-0963">Cytoplasm</keyword>
<feature type="domain" description="UspA" evidence="5">
    <location>
        <begin position="165"/>
        <end position="302"/>
    </location>
</feature>
<evidence type="ECO:0000256" key="3">
    <source>
        <dbReference type="ARBA" id="ARBA00022490"/>
    </source>
</evidence>
<evidence type="ECO:0000259" key="5">
    <source>
        <dbReference type="Pfam" id="PF00582"/>
    </source>
</evidence>
<keyword evidence="7" id="KW-1185">Reference proteome</keyword>
<evidence type="ECO:0000313" key="6">
    <source>
        <dbReference type="EMBL" id="GAA4472942.1"/>
    </source>
</evidence>
<organism evidence="6 7">
    <name type="scientific">Novipirellula rosea</name>
    <dbReference type="NCBI Taxonomy" id="1031540"/>
    <lineage>
        <taxon>Bacteria</taxon>
        <taxon>Pseudomonadati</taxon>
        <taxon>Planctomycetota</taxon>
        <taxon>Planctomycetia</taxon>
        <taxon>Pirellulales</taxon>
        <taxon>Pirellulaceae</taxon>
        <taxon>Novipirellula</taxon>
    </lineage>
</organism>
<dbReference type="InterPro" id="IPR006016">
    <property type="entry name" value="UspA"/>
</dbReference>
<accession>A0ABP8NTH5</accession>
<sequence>MKRFKSILVGVDLAEGDRHVVDTIPPSSLKAITRAIWLAKTNAAHLTFLNVLSPWAPNLDAETQLLVQEGHGRRTVRDHAKEVMAKLVQHANDEGVRADNRVVFGKSWMETIRQVIWKQHDLVIVGAKDASPTHPFATGSHTVKLLRKCPCAVWVTKSPPEQKLRSVLVAHDLRPVGDEAMELGGAMAELHDAELHVLHAIEYPELDHVFPAPVSDEKAAEYRHEAEQKINDQLKQFKLSREAHIHFATRPPDFAIWHCIEQYDIDLLAMGTLGRSGISGLITGNTAERLLPLVPCSILAVKPSGFESPVTLPHHHP</sequence>
<comment type="function">
    <text evidence="4">Required for resistance to DNA-damaging agents.</text>
</comment>
<dbReference type="RefSeq" id="WP_345328396.1">
    <property type="nucleotide sequence ID" value="NZ_BAABGA010000120.1"/>
</dbReference>
<dbReference type="PANTHER" id="PTHR47892">
    <property type="entry name" value="UNIVERSAL STRESS PROTEIN E"/>
    <property type="match status" value="1"/>
</dbReference>
<dbReference type="EMBL" id="BAABGA010000120">
    <property type="protein sequence ID" value="GAA4472942.1"/>
    <property type="molecule type" value="Genomic_DNA"/>
</dbReference>
<reference evidence="7" key="1">
    <citation type="journal article" date="2019" name="Int. J. Syst. Evol. Microbiol.">
        <title>The Global Catalogue of Microorganisms (GCM) 10K type strain sequencing project: providing services to taxonomists for standard genome sequencing and annotation.</title>
        <authorList>
            <consortium name="The Broad Institute Genomics Platform"/>
            <consortium name="The Broad Institute Genome Sequencing Center for Infectious Disease"/>
            <person name="Wu L."/>
            <person name="Ma J."/>
        </authorList>
    </citation>
    <scope>NUCLEOTIDE SEQUENCE [LARGE SCALE GENOMIC DNA]</scope>
    <source>
        <strain evidence="7">JCM 17759</strain>
    </source>
</reference>
<dbReference type="Gene3D" id="3.40.50.12370">
    <property type="match status" value="1"/>
</dbReference>
<dbReference type="PANTHER" id="PTHR47892:SF1">
    <property type="entry name" value="UNIVERSAL STRESS PROTEIN E"/>
    <property type="match status" value="1"/>
</dbReference>
<evidence type="ECO:0000256" key="4">
    <source>
        <dbReference type="ARBA" id="ARBA00037131"/>
    </source>
</evidence>
<gene>
    <name evidence="6" type="ORF">GCM10023156_70250</name>
</gene>
<dbReference type="InterPro" id="IPR006015">
    <property type="entry name" value="Universal_stress_UspA"/>
</dbReference>
<dbReference type="Proteomes" id="UP001500840">
    <property type="component" value="Unassembled WGS sequence"/>
</dbReference>
<evidence type="ECO:0000313" key="7">
    <source>
        <dbReference type="Proteomes" id="UP001500840"/>
    </source>
</evidence>
<comment type="caution">
    <text evidence="6">The sequence shown here is derived from an EMBL/GenBank/DDBJ whole genome shotgun (WGS) entry which is preliminary data.</text>
</comment>
<proteinExistence type="inferred from homology"/>
<dbReference type="PRINTS" id="PR01438">
    <property type="entry name" value="UNVRSLSTRESS"/>
</dbReference>
<dbReference type="SUPFAM" id="SSF52402">
    <property type="entry name" value="Adenine nucleotide alpha hydrolases-like"/>
    <property type="match status" value="2"/>
</dbReference>
<feature type="domain" description="UspA" evidence="5">
    <location>
        <begin position="24"/>
        <end position="157"/>
    </location>
</feature>
<evidence type="ECO:0000256" key="2">
    <source>
        <dbReference type="ARBA" id="ARBA00008791"/>
    </source>
</evidence>
<comment type="similarity">
    <text evidence="2">Belongs to the universal stress protein A family.</text>
</comment>
<dbReference type="Pfam" id="PF00582">
    <property type="entry name" value="Usp"/>
    <property type="match status" value="2"/>
</dbReference>
<evidence type="ECO:0000256" key="1">
    <source>
        <dbReference type="ARBA" id="ARBA00004496"/>
    </source>
</evidence>
<comment type="subcellular location">
    <subcellularLocation>
        <location evidence="1">Cytoplasm</location>
    </subcellularLocation>
</comment>
<name>A0ABP8NTH5_9BACT</name>
<dbReference type="CDD" id="cd00293">
    <property type="entry name" value="USP-like"/>
    <property type="match status" value="1"/>
</dbReference>